<dbReference type="EMBL" id="QGGY01000024">
    <property type="protein sequence ID" value="PWJ72053.1"/>
    <property type="molecule type" value="Genomic_DNA"/>
</dbReference>
<keyword evidence="3" id="KW-1185">Reference proteome</keyword>
<dbReference type="InterPro" id="IPR017853">
    <property type="entry name" value="GH"/>
</dbReference>
<dbReference type="AlphaFoldDB" id="A0AB73SXM7"/>
<sequence length="523" mass="61007">MRLEKVIAQKEKLVFVIPEAKDGDMVRIRECVPFLGTAQENVKDQEVPVKDGRAAAERYADGRDMLAQEFEIRVNGEKADGVRHVTDFEGASCWEYPYPQPETKKTLGVSGEDQKILGIKQTLININLPAIMAVNPDRETIKFECQGKTYHFLKDKVDKIDEFMEESHSNGLLVTAILLNSPRLFESEGEKELLDKVIHPGFDWDCSETFISAFNMEQKEGQDYYRAFIEFLASRYSREDGRYGRMCGFIISNEVDSQYIWGNAGEMPVEQYVREYEAALRLAWLSARKYYSNFRVYVSLDHMWTRTYRVTEPLRYYRGRDVIDYLNKYSKENGDFDWGVAYHPYPENLMYPDFYNDRSAVFDYGTERITFKNIEMLPAYLSQEQFLCKGRERRIILSEQGFNSRNEDPYTLKQGAASYCLAYQKVKMLPTIDMITHHAYVDNRYEFGLNLGIRRLNDDDTPGEPKPIYYVMRDMDTPQEAQRVEEAREFIGKELFDSLLNPVITYGDADRSKESEFMQSAEE</sequence>
<organism evidence="2 3">
    <name type="scientific">Murimonas intestini</name>
    <dbReference type="NCBI Taxonomy" id="1337051"/>
    <lineage>
        <taxon>Bacteria</taxon>
        <taxon>Bacillati</taxon>
        <taxon>Bacillota</taxon>
        <taxon>Clostridia</taxon>
        <taxon>Lachnospirales</taxon>
        <taxon>Lachnospiraceae</taxon>
        <taxon>Murimonas</taxon>
    </lineage>
</organism>
<proteinExistence type="predicted"/>
<feature type="domain" description="DUF5722" evidence="1">
    <location>
        <begin position="97"/>
        <end position="495"/>
    </location>
</feature>
<gene>
    <name evidence="2" type="ORF">C7383_12427</name>
</gene>
<evidence type="ECO:0000313" key="3">
    <source>
        <dbReference type="Proteomes" id="UP000245412"/>
    </source>
</evidence>
<dbReference type="Proteomes" id="UP000245412">
    <property type="component" value="Unassembled WGS sequence"/>
</dbReference>
<dbReference type="Pfam" id="PF18989">
    <property type="entry name" value="DUF5722"/>
    <property type="match status" value="1"/>
</dbReference>
<dbReference type="InterPro" id="IPR043780">
    <property type="entry name" value="DUF5722"/>
</dbReference>
<dbReference type="RefSeq" id="WP_109748809.1">
    <property type="nucleotide sequence ID" value="NZ_CABJAT010000016.1"/>
</dbReference>
<comment type="caution">
    <text evidence="2">The sequence shown here is derived from an EMBL/GenBank/DDBJ whole genome shotgun (WGS) entry which is preliminary data.</text>
</comment>
<name>A0AB73SXM7_9FIRM</name>
<evidence type="ECO:0000313" key="2">
    <source>
        <dbReference type="EMBL" id="PWJ72053.1"/>
    </source>
</evidence>
<protein>
    <recommendedName>
        <fullName evidence="1">DUF5722 domain-containing protein</fullName>
    </recommendedName>
</protein>
<evidence type="ECO:0000259" key="1">
    <source>
        <dbReference type="Pfam" id="PF18989"/>
    </source>
</evidence>
<reference evidence="2 3" key="1">
    <citation type="submission" date="2018-05" db="EMBL/GenBank/DDBJ databases">
        <authorList>
            <person name="Goeker M."/>
            <person name="Huntemann M."/>
            <person name="Clum A."/>
            <person name="Pillay M."/>
            <person name="Palaniappan K."/>
            <person name="Varghese N."/>
            <person name="Mikhailova N."/>
            <person name="Stamatis D."/>
            <person name="Reddy T."/>
            <person name="Daum C."/>
            <person name="Shapiro N."/>
            <person name="Ivanova N."/>
            <person name="Kyrpides N."/>
            <person name="Woyke T."/>
        </authorList>
    </citation>
    <scope>NUCLEOTIDE SEQUENCE [LARGE SCALE GENOMIC DNA]</scope>
    <source>
        <strain evidence="2 3">DSM 26524</strain>
    </source>
</reference>
<accession>A0AB73SXM7</accession>
<dbReference type="SUPFAM" id="SSF51445">
    <property type="entry name" value="(Trans)glycosidases"/>
    <property type="match status" value="1"/>
</dbReference>